<dbReference type="RefSeq" id="WP_008737791.1">
    <property type="nucleotide sequence ID" value="NZ_CP004387.1"/>
</dbReference>
<keyword evidence="2" id="KW-1133">Transmembrane helix</keyword>
<gene>
    <name evidence="3" type="ORF">S7S_09320</name>
</gene>
<feature type="region of interest" description="Disordered" evidence="1">
    <location>
        <begin position="38"/>
        <end position="63"/>
    </location>
</feature>
<dbReference type="STRING" id="391936.S7S_09320"/>
<evidence type="ECO:0000256" key="2">
    <source>
        <dbReference type="SAM" id="Phobius"/>
    </source>
</evidence>
<evidence type="ECO:0000313" key="3">
    <source>
        <dbReference type="EMBL" id="AJD48276.1"/>
    </source>
</evidence>
<name>A0A0B4XM97_9GAMM</name>
<dbReference type="HOGENOM" id="CLU_2204494_0_0_6"/>
<dbReference type="AlphaFoldDB" id="A0A0B4XM97"/>
<evidence type="ECO:0000313" key="4">
    <source>
        <dbReference type="Proteomes" id="UP000006764"/>
    </source>
</evidence>
<dbReference type="KEGG" id="apac:S7S_09320"/>
<feature type="compositionally biased region" description="Polar residues" evidence="1">
    <location>
        <begin position="39"/>
        <end position="48"/>
    </location>
</feature>
<sequence>MLGWLEKTAKQVRDAASETLEGIGEDVAGALVGAVSIPPKTTTDNGKTQVDVGDNGTGGTVVQPTPTGVVGGMTAGLPSWAVPVSLTVAGLTVATVVVGLVIGGRKK</sequence>
<organism evidence="3 4">
    <name type="scientific">Isoalcanivorax pacificus W11-5</name>
    <dbReference type="NCBI Taxonomy" id="391936"/>
    <lineage>
        <taxon>Bacteria</taxon>
        <taxon>Pseudomonadati</taxon>
        <taxon>Pseudomonadota</taxon>
        <taxon>Gammaproteobacteria</taxon>
        <taxon>Oceanospirillales</taxon>
        <taxon>Alcanivoracaceae</taxon>
        <taxon>Isoalcanivorax</taxon>
    </lineage>
</organism>
<keyword evidence="4" id="KW-1185">Reference proteome</keyword>
<dbReference type="EMBL" id="CP004387">
    <property type="protein sequence ID" value="AJD48276.1"/>
    <property type="molecule type" value="Genomic_DNA"/>
</dbReference>
<protein>
    <submittedName>
        <fullName evidence="3">Uncharacterized protein</fullName>
    </submittedName>
</protein>
<reference evidence="3 4" key="1">
    <citation type="journal article" date="2012" name="J. Bacteriol.">
        <title>Genome sequence of an alkane-degrading bacterium, Alcanivorax pacificus type strain W11-5, isolated from deep sea sediment.</title>
        <authorList>
            <person name="Lai Q."/>
            <person name="Shao Z."/>
        </authorList>
    </citation>
    <scope>NUCLEOTIDE SEQUENCE [LARGE SCALE GENOMIC DNA]</scope>
    <source>
        <strain evidence="3 4">W11-5</strain>
    </source>
</reference>
<dbReference type="Proteomes" id="UP000006764">
    <property type="component" value="Chromosome"/>
</dbReference>
<accession>A0A0B4XM97</accession>
<keyword evidence="2" id="KW-0472">Membrane</keyword>
<proteinExistence type="predicted"/>
<feature type="compositionally biased region" description="Low complexity" evidence="1">
    <location>
        <begin position="50"/>
        <end position="63"/>
    </location>
</feature>
<feature type="transmembrane region" description="Helical" evidence="2">
    <location>
        <begin position="80"/>
        <end position="102"/>
    </location>
</feature>
<evidence type="ECO:0000256" key="1">
    <source>
        <dbReference type="SAM" id="MobiDB-lite"/>
    </source>
</evidence>
<keyword evidence="2" id="KW-0812">Transmembrane</keyword>